<evidence type="ECO:0000256" key="1">
    <source>
        <dbReference type="ARBA" id="ARBA00009409"/>
    </source>
</evidence>
<dbReference type="SMART" id="SM01232">
    <property type="entry name" value="H2TH"/>
    <property type="match status" value="1"/>
</dbReference>
<sequence>MPEGHSVHRLALVLTELFAGEVVAASSPQGRFSAGAEILDGSRVLPSQAWGKHLFIPFVDATVPHEAAAFTLEQIAEHPHIRWIHVHLGLYGRWVFNGDESFLKSKLLGVPHIIIGEGDEIRSAITDPSDDVQFGARTRSTEAASPSQPWQAPPPRGAVRLRILTDRGAADLSGPNQCEVKTGTEVNKVLERLGPDPLRNAPGDRSLFIDLVRKRRSPIGGLVMDQSIAAGPGNIYRAESLFRVGIHPYRPGSRVSRERIGYLWDDLVETMTNGLETGTIQTIQNDLAPELPIEGDPEASRWAVYHRTGRPCLRCGVTVREKLMQGRRLFWCPGCQH</sequence>
<dbReference type="SUPFAM" id="SSF46946">
    <property type="entry name" value="S13-like H2TH domain"/>
    <property type="match status" value="1"/>
</dbReference>
<dbReference type="Gene3D" id="1.10.8.50">
    <property type="match status" value="1"/>
</dbReference>
<keyword evidence="9" id="KW-0234">DNA repair</keyword>
<keyword evidence="12 16" id="KW-0326">Glycosidase</keyword>
<dbReference type="InterPro" id="IPR010979">
    <property type="entry name" value="Ribosomal_uS13-like_H2TH"/>
</dbReference>
<evidence type="ECO:0000256" key="12">
    <source>
        <dbReference type="ARBA" id="ARBA00023295"/>
    </source>
</evidence>
<evidence type="ECO:0000256" key="10">
    <source>
        <dbReference type="ARBA" id="ARBA00023239"/>
    </source>
</evidence>
<keyword evidence="11" id="KW-0511">Multifunctional enzyme</keyword>
<dbReference type="InterPro" id="IPR035937">
    <property type="entry name" value="FPG_N"/>
</dbReference>
<name>A0ABT9NGM0_9ACTO</name>
<gene>
    <name evidence="16" type="ORF">J2S70_001128</name>
</gene>
<reference evidence="16 17" key="1">
    <citation type="submission" date="2023-07" db="EMBL/GenBank/DDBJ databases">
        <title>Sequencing the genomes of 1000 actinobacteria strains.</title>
        <authorList>
            <person name="Klenk H.-P."/>
        </authorList>
    </citation>
    <scope>NUCLEOTIDE SEQUENCE [LARGE SCALE GENOMIC DNA]</scope>
    <source>
        <strain evidence="16 17">DSM 17163</strain>
    </source>
</reference>
<proteinExistence type="inferred from homology"/>
<evidence type="ECO:0000259" key="15">
    <source>
        <dbReference type="PROSITE" id="PS51068"/>
    </source>
</evidence>
<dbReference type="EC" id="4.2.99.18" evidence="2"/>
<evidence type="ECO:0000259" key="14">
    <source>
        <dbReference type="PROSITE" id="PS51066"/>
    </source>
</evidence>
<keyword evidence="8" id="KW-0238">DNA-binding</keyword>
<dbReference type="PROSITE" id="PS51066">
    <property type="entry name" value="ZF_FPG_2"/>
    <property type="match status" value="1"/>
</dbReference>
<dbReference type="InterPro" id="IPR000214">
    <property type="entry name" value="Znf_DNA_glyclase/AP_lyase"/>
</dbReference>
<dbReference type="PANTHER" id="PTHR42697:SF3">
    <property type="entry name" value="ENDONUCLEASE 8 1"/>
    <property type="match status" value="1"/>
</dbReference>
<comment type="caution">
    <text evidence="16">The sequence shown here is derived from an EMBL/GenBank/DDBJ whole genome shotgun (WGS) entry which is preliminary data.</text>
</comment>
<evidence type="ECO:0000313" key="17">
    <source>
        <dbReference type="Proteomes" id="UP001243212"/>
    </source>
</evidence>
<keyword evidence="6 16" id="KW-0378">Hydrolase</keyword>
<evidence type="ECO:0000256" key="4">
    <source>
        <dbReference type="ARBA" id="ARBA00022763"/>
    </source>
</evidence>
<evidence type="ECO:0000313" key="16">
    <source>
        <dbReference type="EMBL" id="MDP9806546.1"/>
    </source>
</evidence>
<evidence type="ECO:0000256" key="9">
    <source>
        <dbReference type="ARBA" id="ARBA00023204"/>
    </source>
</evidence>
<evidence type="ECO:0000256" key="7">
    <source>
        <dbReference type="ARBA" id="ARBA00022833"/>
    </source>
</evidence>
<dbReference type="InterPro" id="IPR012319">
    <property type="entry name" value="FPG_cat"/>
</dbReference>
<dbReference type="SMART" id="SM00898">
    <property type="entry name" value="Fapy_DNA_glyco"/>
    <property type="match status" value="1"/>
</dbReference>
<feature type="domain" description="FPG-type" evidence="14">
    <location>
        <begin position="303"/>
        <end position="337"/>
    </location>
</feature>
<dbReference type="SUPFAM" id="SSF57716">
    <property type="entry name" value="Glucocorticoid receptor-like (DNA-binding domain)"/>
    <property type="match status" value="1"/>
</dbReference>
<dbReference type="Gene3D" id="3.20.190.10">
    <property type="entry name" value="MutM-like, N-terminal"/>
    <property type="match status" value="1"/>
</dbReference>
<accession>A0ABT9NGM0</accession>
<keyword evidence="17" id="KW-1185">Reference proteome</keyword>
<dbReference type="Proteomes" id="UP001243212">
    <property type="component" value="Unassembled WGS sequence"/>
</dbReference>
<dbReference type="GO" id="GO:0140078">
    <property type="term" value="F:class I DNA-(apurinic or apyrimidinic site) endonuclease activity"/>
    <property type="evidence" value="ECO:0007669"/>
    <property type="project" value="UniProtKB-EC"/>
</dbReference>
<keyword evidence="4" id="KW-0227">DNA damage</keyword>
<comment type="similarity">
    <text evidence="1">Belongs to the FPG family.</text>
</comment>
<keyword evidence="7" id="KW-0862">Zinc</keyword>
<dbReference type="PROSITE" id="PS51068">
    <property type="entry name" value="FPG_CAT"/>
    <property type="match status" value="1"/>
</dbReference>
<dbReference type="SUPFAM" id="SSF81624">
    <property type="entry name" value="N-terminal domain of MutM-like DNA repair proteins"/>
    <property type="match status" value="1"/>
</dbReference>
<keyword evidence="3" id="KW-0479">Metal-binding</keyword>
<protein>
    <recommendedName>
        <fullName evidence="2">DNA-(apurinic or apyrimidinic site) lyase</fullName>
        <ecNumber evidence="2">4.2.99.18</ecNumber>
    </recommendedName>
</protein>
<dbReference type="Pfam" id="PF06831">
    <property type="entry name" value="H2TH"/>
    <property type="match status" value="1"/>
</dbReference>
<evidence type="ECO:0000256" key="11">
    <source>
        <dbReference type="ARBA" id="ARBA00023268"/>
    </source>
</evidence>
<evidence type="ECO:0000256" key="5">
    <source>
        <dbReference type="ARBA" id="ARBA00022771"/>
    </source>
</evidence>
<evidence type="ECO:0000256" key="8">
    <source>
        <dbReference type="ARBA" id="ARBA00023125"/>
    </source>
</evidence>
<dbReference type="CDD" id="cd08970">
    <property type="entry name" value="AcNei1_N"/>
    <property type="match status" value="1"/>
</dbReference>
<organism evidence="16 17">
    <name type="scientific">Trueperella bonasi</name>
    <dbReference type="NCBI Taxonomy" id="312286"/>
    <lineage>
        <taxon>Bacteria</taxon>
        <taxon>Bacillati</taxon>
        <taxon>Actinomycetota</taxon>
        <taxon>Actinomycetes</taxon>
        <taxon>Actinomycetales</taxon>
        <taxon>Actinomycetaceae</taxon>
        <taxon>Trueperella</taxon>
    </lineage>
</organism>
<keyword evidence="16" id="KW-0540">Nuclease</keyword>
<keyword evidence="5 13" id="KW-0863">Zinc-finger</keyword>
<evidence type="ECO:0000256" key="6">
    <source>
        <dbReference type="ARBA" id="ARBA00022801"/>
    </source>
</evidence>
<keyword evidence="16" id="KW-0255">Endonuclease</keyword>
<keyword evidence="10 16" id="KW-0456">Lyase</keyword>
<evidence type="ECO:0000256" key="3">
    <source>
        <dbReference type="ARBA" id="ARBA00022723"/>
    </source>
</evidence>
<evidence type="ECO:0000256" key="2">
    <source>
        <dbReference type="ARBA" id="ARBA00012720"/>
    </source>
</evidence>
<dbReference type="RefSeq" id="WP_307682762.1">
    <property type="nucleotide sequence ID" value="NZ_JAUSQX010000001.1"/>
</dbReference>
<dbReference type="PANTHER" id="PTHR42697">
    <property type="entry name" value="ENDONUCLEASE 8"/>
    <property type="match status" value="1"/>
</dbReference>
<dbReference type="GO" id="GO:0008534">
    <property type="term" value="F:oxidized purine nucleobase lesion DNA N-glycosylase activity"/>
    <property type="evidence" value="ECO:0007669"/>
    <property type="project" value="UniProtKB-EC"/>
</dbReference>
<dbReference type="InterPro" id="IPR015886">
    <property type="entry name" value="H2TH_FPG"/>
</dbReference>
<evidence type="ECO:0000256" key="13">
    <source>
        <dbReference type="PROSITE-ProRule" id="PRU00391"/>
    </source>
</evidence>
<feature type="domain" description="Formamidopyrimidine-DNA glycosylase catalytic" evidence="15">
    <location>
        <begin position="2"/>
        <end position="109"/>
    </location>
</feature>
<dbReference type="EMBL" id="JAUSQX010000001">
    <property type="protein sequence ID" value="MDP9806546.1"/>
    <property type="molecule type" value="Genomic_DNA"/>
</dbReference>